<dbReference type="Pfam" id="PF00005">
    <property type="entry name" value="ABC_tran"/>
    <property type="match status" value="1"/>
</dbReference>
<dbReference type="GO" id="GO:0005886">
    <property type="term" value="C:plasma membrane"/>
    <property type="evidence" value="ECO:0007669"/>
    <property type="project" value="UniProtKB-SubCell"/>
</dbReference>
<protein>
    <submittedName>
        <fullName evidence="12">ATP-binding cassette subfamily B protein</fullName>
    </submittedName>
</protein>
<dbReference type="RefSeq" id="WP_232517205.1">
    <property type="nucleotide sequence ID" value="NZ_LEKL01000003.1"/>
</dbReference>
<keyword evidence="7 9" id="KW-1133">Transmembrane helix</keyword>
<dbReference type="InterPro" id="IPR036640">
    <property type="entry name" value="ABC1_TM_sf"/>
</dbReference>
<feature type="transmembrane region" description="Helical" evidence="9">
    <location>
        <begin position="71"/>
        <end position="92"/>
    </location>
</feature>
<feature type="domain" description="ABC transmembrane type-1" evidence="11">
    <location>
        <begin position="39"/>
        <end position="317"/>
    </location>
</feature>
<dbReference type="InterPro" id="IPR011527">
    <property type="entry name" value="ABC1_TM_dom"/>
</dbReference>
<evidence type="ECO:0000256" key="2">
    <source>
        <dbReference type="ARBA" id="ARBA00022448"/>
    </source>
</evidence>
<sequence>MTLQTYFNQATQHTKGLYLTYSHLLQMAGGQKRKLTSCLILSALSAAVFGISIALLYPLFSAMERNNTPQIQFYTAVVLLLLVLSIGLRMVADGYDTKGYANLAVYQLRSLLGDKLRKVPLAILSSFRSGELNSVLVQSVNEAAAYAFTLMTTIIYAITIPLATALALLFFDWRFGMVILIVFPLTIPLYLWRRKAFRRGFSILAEANERLKGEAVEFIQGLEVLKSTAQLHDKISRFDQVAQDVAVIQRIGTQKGEIPNLIITATVQISLLIILIFGLIWSGNGTASWLLLATVMVMIARAADVLNFFVQMTSLLEIFVISCEKLDAIMQLPELEESESAVLPDNHNIVYHNVSFTYPNQPEKVLKNINLQIAPNSFNAFVGTSGCGKTTLLRLLLRYADPDSGTISIGGVDIRQLSQAQLMSMISVVFQDVYLFQDTILNNIRMAKPDADDETVIAAAKQAQCHDFIQCLPLAYQTPIADIGSNLSGGEKQRLAIARAILKDAPILILDEPTAALDTHNELAVQKALDKLVKNRTILVIAHRLSTVVGAHQICVLHNGHISEQGTHSQLLQINGRYAEFWRYQQQAETTID</sequence>
<keyword evidence="3" id="KW-1003">Cell membrane</keyword>
<evidence type="ECO:0000259" key="11">
    <source>
        <dbReference type="PROSITE" id="PS50929"/>
    </source>
</evidence>
<dbReference type="SUPFAM" id="SSF90123">
    <property type="entry name" value="ABC transporter transmembrane region"/>
    <property type="match status" value="1"/>
</dbReference>
<dbReference type="PROSITE" id="PS50929">
    <property type="entry name" value="ABC_TM1F"/>
    <property type="match status" value="1"/>
</dbReference>
<dbReference type="InterPro" id="IPR003593">
    <property type="entry name" value="AAA+_ATPase"/>
</dbReference>
<comment type="subcellular location">
    <subcellularLocation>
        <location evidence="1">Cell membrane</location>
        <topology evidence="1">Multi-pass membrane protein</topology>
    </subcellularLocation>
</comment>
<evidence type="ECO:0000256" key="8">
    <source>
        <dbReference type="ARBA" id="ARBA00023136"/>
    </source>
</evidence>
<evidence type="ECO:0000313" key="12">
    <source>
        <dbReference type="EMBL" id="TCV86033.1"/>
    </source>
</evidence>
<keyword evidence="6 12" id="KW-0067">ATP-binding</keyword>
<dbReference type="Gene3D" id="3.40.50.300">
    <property type="entry name" value="P-loop containing nucleotide triphosphate hydrolases"/>
    <property type="match status" value="1"/>
</dbReference>
<keyword evidence="8 9" id="KW-0472">Membrane</keyword>
<dbReference type="GO" id="GO:0140359">
    <property type="term" value="F:ABC-type transporter activity"/>
    <property type="evidence" value="ECO:0007669"/>
    <property type="project" value="InterPro"/>
</dbReference>
<dbReference type="PROSITE" id="PS50893">
    <property type="entry name" value="ABC_TRANSPORTER_2"/>
    <property type="match status" value="1"/>
</dbReference>
<reference evidence="12 13" key="1">
    <citation type="submission" date="2019-03" db="EMBL/GenBank/DDBJ databases">
        <title>Genomic Encyclopedia of Type Strains, Phase IV (KMG-IV): sequencing the most valuable type-strain genomes for metagenomic binning, comparative biology and taxonomic classification.</title>
        <authorList>
            <person name="Goeker M."/>
        </authorList>
    </citation>
    <scope>NUCLEOTIDE SEQUENCE [LARGE SCALE GENOMIC DNA]</scope>
    <source>
        <strain evidence="12 13">DSM 28140</strain>
    </source>
</reference>
<keyword evidence="4 9" id="KW-0812">Transmembrane</keyword>
<evidence type="ECO:0000313" key="13">
    <source>
        <dbReference type="Proteomes" id="UP000294619"/>
    </source>
</evidence>
<evidence type="ECO:0000259" key="10">
    <source>
        <dbReference type="PROSITE" id="PS50893"/>
    </source>
</evidence>
<evidence type="ECO:0000256" key="9">
    <source>
        <dbReference type="SAM" id="Phobius"/>
    </source>
</evidence>
<feature type="domain" description="ABC transporter" evidence="10">
    <location>
        <begin position="349"/>
        <end position="584"/>
    </location>
</feature>
<dbReference type="InterPro" id="IPR017871">
    <property type="entry name" value="ABC_transporter-like_CS"/>
</dbReference>
<dbReference type="EMBL" id="SMCP01000007">
    <property type="protein sequence ID" value="TCV86033.1"/>
    <property type="molecule type" value="Genomic_DNA"/>
</dbReference>
<evidence type="ECO:0000256" key="1">
    <source>
        <dbReference type="ARBA" id="ARBA00004651"/>
    </source>
</evidence>
<keyword evidence="2" id="KW-0813">Transport</keyword>
<feature type="transmembrane region" description="Helical" evidence="9">
    <location>
        <begin position="143"/>
        <end position="169"/>
    </location>
</feature>
<feature type="transmembrane region" description="Helical" evidence="9">
    <location>
        <begin position="35"/>
        <end position="59"/>
    </location>
</feature>
<dbReference type="PANTHER" id="PTHR24221:SF397">
    <property type="entry name" value="ABC TRANSPORTER, ATP-BINDING TRANSMEMBRANE PROTEIN"/>
    <property type="match status" value="1"/>
</dbReference>
<comment type="caution">
    <text evidence="12">The sequence shown here is derived from an EMBL/GenBank/DDBJ whole genome shotgun (WGS) entry which is preliminary data.</text>
</comment>
<accession>A0A4R3Y725</accession>
<dbReference type="GO" id="GO:0005524">
    <property type="term" value="F:ATP binding"/>
    <property type="evidence" value="ECO:0007669"/>
    <property type="project" value="UniProtKB-KW"/>
</dbReference>
<dbReference type="PANTHER" id="PTHR24221">
    <property type="entry name" value="ATP-BINDING CASSETTE SUB-FAMILY B"/>
    <property type="match status" value="1"/>
</dbReference>
<proteinExistence type="predicted"/>
<name>A0A4R3Y725_9PAST</name>
<organism evidence="12 13">
    <name type="scientific">Testudinibacter aquarius</name>
    <dbReference type="NCBI Taxonomy" id="1524974"/>
    <lineage>
        <taxon>Bacteria</taxon>
        <taxon>Pseudomonadati</taxon>
        <taxon>Pseudomonadota</taxon>
        <taxon>Gammaproteobacteria</taxon>
        <taxon>Pasteurellales</taxon>
        <taxon>Pasteurellaceae</taxon>
        <taxon>Testudinibacter</taxon>
    </lineage>
</organism>
<feature type="transmembrane region" description="Helical" evidence="9">
    <location>
        <begin position="175"/>
        <end position="192"/>
    </location>
</feature>
<dbReference type="PROSITE" id="PS00211">
    <property type="entry name" value="ABC_TRANSPORTER_1"/>
    <property type="match status" value="1"/>
</dbReference>
<dbReference type="SMART" id="SM00382">
    <property type="entry name" value="AAA"/>
    <property type="match status" value="1"/>
</dbReference>
<gene>
    <name evidence="12" type="ORF">EDC16_107104</name>
</gene>
<evidence type="ECO:0000256" key="3">
    <source>
        <dbReference type="ARBA" id="ARBA00022475"/>
    </source>
</evidence>
<dbReference type="Gene3D" id="1.20.1560.10">
    <property type="entry name" value="ABC transporter type 1, transmembrane domain"/>
    <property type="match status" value="1"/>
</dbReference>
<dbReference type="InterPro" id="IPR003439">
    <property type="entry name" value="ABC_transporter-like_ATP-bd"/>
</dbReference>
<dbReference type="InterPro" id="IPR027417">
    <property type="entry name" value="P-loop_NTPase"/>
</dbReference>
<dbReference type="Pfam" id="PF00664">
    <property type="entry name" value="ABC_membrane"/>
    <property type="match status" value="1"/>
</dbReference>
<dbReference type="Proteomes" id="UP000294619">
    <property type="component" value="Unassembled WGS sequence"/>
</dbReference>
<evidence type="ECO:0000256" key="4">
    <source>
        <dbReference type="ARBA" id="ARBA00022692"/>
    </source>
</evidence>
<dbReference type="InterPro" id="IPR039421">
    <property type="entry name" value="Type_1_exporter"/>
</dbReference>
<dbReference type="SUPFAM" id="SSF52540">
    <property type="entry name" value="P-loop containing nucleoside triphosphate hydrolases"/>
    <property type="match status" value="1"/>
</dbReference>
<evidence type="ECO:0000256" key="6">
    <source>
        <dbReference type="ARBA" id="ARBA00022840"/>
    </source>
</evidence>
<dbReference type="FunFam" id="3.40.50.300:FF:000221">
    <property type="entry name" value="Multidrug ABC transporter ATP-binding protein"/>
    <property type="match status" value="1"/>
</dbReference>
<dbReference type="AlphaFoldDB" id="A0A4R3Y725"/>
<dbReference type="GO" id="GO:0034040">
    <property type="term" value="F:ATPase-coupled lipid transmembrane transporter activity"/>
    <property type="evidence" value="ECO:0007669"/>
    <property type="project" value="TreeGrafter"/>
</dbReference>
<evidence type="ECO:0000256" key="7">
    <source>
        <dbReference type="ARBA" id="ARBA00022989"/>
    </source>
</evidence>
<evidence type="ECO:0000256" key="5">
    <source>
        <dbReference type="ARBA" id="ARBA00022741"/>
    </source>
</evidence>
<keyword evidence="5" id="KW-0547">Nucleotide-binding</keyword>
<dbReference type="GO" id="GO:0016887">
    <property type="term" value="F:ATP hydrolysis activity"/>
    <property type="evidence" value="ECO:0007669"/>
    <property type="project" value="InterPro"/>
</dbReference>